<protein>
    <submittedName>
        <fullName evidence="1">Uncharacterized protein</fullName>
    </submittedName>
</protein>
<evidence type="ECO:0000313" key="2">
    <source>
        <dbReference type="Proteomes" id="UP000637578"/>
    </source>
</evidence>
<dbReference type="EMBL" id="BMMK01000041">
    <property type="protein sequence ID" value="GGM78459.1"/>
    <property type="molecule type" value="Genomic_DNA"/>
</dbReference>
<gene>
    <name evidence="1" type="ORF">GCM10012275_56350</name>
</gene>
<accession>A0A8J3CJS6</accession>
<dbReference type="AlphaFoldDB" id="A0A8J3CJS6"/>
<organism evidence="1 2">
    <name type="scientific">Longimycelium tulufanense</name>
    <dbReference type="NCBI Taxonomy" id="907463"/>
    <lineage>
        <taxon>Bacteria</taxon>
        <taxon>Bacillati</taxon>
        <taxon>Actinomycetota</taxon>
        <taxon>Actinomycetes</taxon>
        <taxon>Pseudonocardiales</taxon>
        <taxon>Pseudonocardiaceae</taxon>
        <taxon>Longimycelium</taxon>
    </lineage>
</organism>
<reference evidence="1" key="2">
    <citation type="submission" date="2020-09" db="EMBL/GenBank/DDBJ databases">
        <authorList>
            <person name="Sun Q."/>
            <person name="Zhou Y."/>
        </authorList>
    </citation>
    <scope>NUCLEOTIDE SEQUENCE</scope>
    <source>
        <strain evidence="1">CGMCC 4.5737</strain>
    </source>
</reference>
<dbReference type="Proteomes" id="UP000637578">
    <property type="component" value="Unassembled WGS sequence"/>
</dbReference>
<comment type="caution">
    <text evidence="1">The sequence shown here is derived from an EMBL/GenBank/DDBJ whole genome shotgun (WGS) entry which is preliminary data.</text>
</comment>
<keyword evidence="2" id="KW-1185">Reference proteome</keyword>
<name>A0A8J3CJS6_9PSEU</name>
<proteinExistence type="predicted"/>
<reference evidence="1" key="1">
    <citation type="journal article" date="2014" name="Int. J. Syst. Evol. Microbiol.">
        <title>Complete genome sequence of Corynebacterium casei LMG S-19264T (=DSM 44701T), isolated from a smear-ripened cheese.</title>
        <authorList>
            <consortium name="US DOE Joint Genome Institute (JGI-PGF)"/>
            <person name="Walter F."/>
            <person name="Albersmeier A."/>
            <person name="Kalinowski J."/>
            <person name="Ruckert C."/>
        </authorList>
    </citation>
    <scope>NUCLEOTIDE SEQUENCE</scope>
    <source>
        <strain evidence="1">CGMCC 4.5737</strain>
    </source>
</reference>
<sequence>MAELVTVDVNDLTVGEMEDIEEVTGTPFDVLFDPAGPKGKMLRAAAWIIKRRNDPDFTFEQARDLRVNLSDVERPTEPSGQ</sequence>
<dbReference type="RefSeq" id="WP_189061460.1">
    <property type="nucleotide sequence ID" value="NZ_BMMK01000041.1"/>
</dbReference>
<evidence type="ECO:0000313" key="1">
    <source>
        <dbReference type="EMBL" id="GGM78459.1"/>
    </source>
</evidence>